<gene>
    <name evidence="2" type="ORF">CHS0354_041050</name>
</gene>
<evidence type="ECO:0000256" key="1">
    <source>
        <dbReference type="SAM" id="Phobius"/>
    </source>
</evidence>
<organism evidence="2 3">
    <name type="scientific">Potamilus streckersoni</name>
    <dbReference type="NCBI Taxonomy" id="2493646"/>
    <lineage>
        <taxon>Eukaryota</taxon>
        <taxon>Metazoa</taxon>
        <taxon>Spiralia</taxon>
        <taxon>Lophotrochozoa</taxon>
        <taxon>Mollusca</taxon>
        <taxon>Bivalvia</taxon>
        <taxon>Autobranchia</taxon>
        <taxon>Heteroconchia</taxon>
        <taxon>Palaeoheterodonta</taxon>
        <taxon>Unionida</taxon>
        <taxon>Unionoidea</taxon>
        <taxon>Unionidae</taxon>
        <taxon>Ambleminae</taxon>
        <taxon>Lampsilini</taxon>
        <taxon>Potamilus</taxon>
    </lineage>
</organism>
<dbReference type="AlphaFoldDB" id="A0AAE0VTY9"/>
<feature type="transmembrane region" description="Helical" evidence="1">
    <location>
        <begin position="6"/>
        <end position="25"/>
    </location>
</feature>
<dbReference type="Proteomes" id="UP001195483">
    <property type="component" value="Unassembled WGS sequence"/>
</dbReference>
<comment type="caution">
    <text evidence="2">The sequence shown here is derived from an EMBL/GenBank/DDBJ whole genome shotgun (WGS) entry which is preliminary data.</text>
</comment>
<keyword evidence="1" id="KW-0812">Transmembrane</keyword>
<evidence type="ECO:0000313" key="3">
    <source>
        <dbReference type="Proteomes" id="UP001195483"/>
    </source>
</evidence>
<reference evidence="2" key="3">
    <citation type="submission" date="2023-05" db="EMBL/GenBank/DDBJ databases">
        <authorList>
            <person name="Smith C.H."/>
        </authorList>
    </citation>
    <scope>NUCLEOTIDE SEQUENCE</scope>
    <source>
        <strain evidence="2">CHS0354</strain>
        <tissue evidence="2">Mantle</tissue>
    </source>
</reference>
<accession>A0AAE0VTY9</accession>
<name>A0AAE0VTY9_9BIVA</name>
<evidence type="ECO:0000313" key="2">
    <source>
        <dbReference type="EMBL" id="KAK3590024.1"/>
    </source>
</evidence>
<dbReference type="EMBL" id="JAEAOA010002345">
    <property type="protein sequence ID" value="KAK3590024.1"/>
    <property type="molecule type" value="Genomic_DNA"/>
</dbReference>
<protein>
    <submittedName>
        <fullName evidence="2">Uncharacterized protein</fullName>
    </submittedName>
</protein>
<sequence>MVVVVITMIIVLMIIIIIFNTAVMIREVTVEEPGHRSIRSTGMPAKKRFIFRLNGEEVELDLELSNLIRDDVSVQVTENGVTKLMEIPKHHEEMCGYYQDTKTKSAVMVKCDKLGSTCQPIGTFMLNGRRYRLESTGDLLGATHFVTEIGLDDGDAGMHGDSQQIPGTVINILSP</sequence>
<proteinExistence type="predicted"/>
<keyword evidence="1" id="KW-0472">Membrane</keyword>
<keyword evidence="1" id="KW-1133">Transmembrane helix</keyword>
<reference evidence="2" key="1">
    <citation type="journal article" date="2021" name="Genome Biol. Evol.">
        <title>A High-Quality Reference Genome for a Parasitic Bivalve with Doubly Uniparental Inheritance (Bivalvia: Unionida).</title>
        <authorList>
            <person name="Smith C.H."/>
        </authorList>
    </citation>
    <scope>NUCLEOTIDE SEQUENCE</scope>
    <source>
        <strain evidence="2">CHS0354</strain>
    </source>
</reference>
<keyword evidence="3" id="KW-1185">Reference proteome</keyword>
<reference evidence="2" key="2">
    <citation type="journal article" date="2021" name="Genome Biol. Evol.">
        <title>Developing a high-quality reference genome for a parasitic bivalve with doubly uniparental inheritance (Bivalvia: Unionida).</title>
        <authorList>
            <person name="Smith C.H."/>
        </authorList>
    </citation>
    <scope>NUCLEOTIDE SEQUENCE</scope>
    <source>
        <strain evidence="2">CHS0354</strain>
        <tissue evidence="2">Mantle</tissue>
    </source>
</reference>